<organism evidence="1">
    <name type="scientific">Arundo donax</name>
    <name type="common">Giant reed</name>
    <name type="synonym">Donax arundinaceus</name>
    <dbReference type="NCBI Taxonomy" id="35708"/>
    <lineage>
        <taxon>Eukaryota</taxon>
        <taxon>Viridiplantae</taxon>
        <taxon>Streptophyta</taxon>
        <taxon>Embryophyta</taxon>
        <taxon>Tracheophyta</taxon>
        <taxon>Spermatophyta</taxon>
        <taxon>Magnoliopsida</taxon>
        <taxon>Liliopsida</taxon>
        <taxon>Poales</taxon>
        <taxon>Poaceae</taxon>
        <taxon>PACMAD clade</taxon>
        <taxon>Arundinoideae</taxon>
        <taxon>Arundineae</taxon>
        <taxon>Arundo</taxon>
    </lineage>
</organism>
<protein>
    <submittedName>
        <fullName evidence="1">Uncharacterized protein</fullName>
    </submittedName>
</protein>
<reference evidence="1" key="1">
    <citation type="submission" date="2014-09" db="EMBL/GenBank/DDBJ databases">
        <authorList>
            <person name="Magalhaes I.L.F."/>
            <person name="Oliveira U."/>
            <person name="Santos F.R."/>
            <person name="Vidigal T.H.D.A."/>
            <person name="Brescovit A.D."/>
            <person name="Santos A.J."/>
        </authorList>
    </citation>
    <scope>NUCLEOTIDE SEQUENCE</scope>
    <source>
        <tissue evidence="1">Shoot tissue taken approximately 20 cm above the soil surface</tissue>
    </source>
</reference>
<dbReference type="AlphaFoldDB" id="A0A0A9AY50"/>
<proteinExistence type="predicted"/>
<sequence length="48" mass="5380">MVSFQFLPMVFVTEICSYSFLSRSSCRPPMHSPITAPKTSSCSSCSQW</sequence>
<dbReference type="EMBL" id="GBRH01241854">
    <property type="protein sequence ID" value="JAD56041.1"/>
    <property type="molecule type" value="Transcribed_RNA"/>
</dbReference>
<reference evidence="1" key="2">
    <citation type="journal article" date="2015" name="Data Brief">
        <title>Shoot transcriptome of the giant reed, Arundo donax.</title>
        <authorList>
            <person name="Barrero R.A."/>
            <person name="Guerrero F.D."/>
            <person name="Moolhuijzen P."/>
            <person name="Goolsby J.A."/>
            <person name="Tidwell J."/>
            <person name="Bellgard S.E."/>
            <person name="Bellgard M.I."/>
        </authorList>
    </citation>
    <scope>NUCLEOTIDE SEQUENCE</scope>
    <source>
        <tissue evidence="1">Shoot tissue taken approximately 20 cm above the soil surface</tissue>
    </source>
</reference>
<evidence type="ECO:0000313" key="1">
    <source>
        <dbReference type="EMBL" id="JAD56041.1"/>
    </source>
</evidence>
<name>A0A0A9AY50_ARUDO</name>
<accession>A0A0A9AY50</accession>